<feature type="region of interest" description="Disordered" evidence="1">
    <location>
        <begin position="374"/>
        <end position="430"/>
    </location>
</feature>
<dbReference type="InterPro" id="IPR011993">
    <property type="entry name" value="PH-like_dom_sf"/>
</dbReference>
<dbReference type="GeneID" id="7448202"/>
<sequence>MASPQPKVVMEGPMMKKKSSTPSLLRSISLEWVTRYFILYDDGKLVYYREAEGATGKAEDMIILSENVGACEIDRVKAADLGSKKEHFAVANSFYITVPKSSGGGWGKSDKRILLVTNGPLEFKKWILSFRAMKATMMGGVDTNVEETSPQKKVVDSLTKEVASVDINDTAKEIGTDKVTISANEGSEDAASTIAEATAVTAAAAIEVTSQKNDTEDSNKTGGAPHSQPEDEAEIEVSSLRSGKGRTTKTVEEENLHVSFRTADEVIDIVGNEHIALSKMKSVSFDENIVPATATTEPAVTTQKDDNKTVMAHQPQPKNEEEIDVSSLRSGERRTAKTMEEENLHVSFRTADEVIDIVGDEHIPLNKLKSVSFDESSMEELIPDNEDEDDLASEEYEKEEAAAGSHVSTNAVEATPAEPRPEKKDPNEGILYPTGCKGAKVFAYGDTLDELTNALSTKAVLYGVVTTCLEDTMDDETYANALPQKHHEEVSLFSLEYQGKNADPNKSEMFEEHLHEIISYCRATTGLEALHPIRCNVGSKVKDDILSVLEVLEEDIEEEMAEETTRTSSTHNLDFGRSSGMTAYKHALATQEPSEIPNGNQVLAIVREQMGIPYNWVLFSPSKSELIVEDAGSGGVVEMTKVLHESYNDRVLFGLARVGFMGEVFGRRPIWFAVEYTGENCTSVKMIRQLRDCTQRMTDLIGDRSFTITNLSASEMTPEAVCERVKRSCDVTDYVLSVDSMNKAHIEEQNSIKQYFEKLEEKEAAKRLARETKRKEEARNERMRSRREKLENAAELREQRMERWSTMSVPEILNELGQETLTGWVLLEIET</sequence>
<reference evidence="3 4" key="2">
    <citation type="journal article" date="2008" name="Nature">
        <title>The Phaeodactylum genome reveals the evolutionary history of diatom genomes.</title>
        <authorList>
            <person name="Bowler C."/>
            <person name="Allen A.E."/>
            <person name="Badger J.H."/>
            <person name="Grimwood J."/>
            <person name="Jabbari K."/>
            <person name="Kuo A."/>
            <person name="Maheswari U."/>
            <person name="Martens C."/>
            <person name="Maumus F."/>
            <person name="Otillar R.P."/>
            <person name="Rayko E."/>
            <person name="Salamov A."/>
            <person name="Vandepoele K."/>
            <person name="Beszteri B."/>
            <person name="Gruber A."/>
            <person name="Heijde M."/>
            <person name="Katinka M."/>
            <person name="Mock T."/>
            <person name="Valentin K."/>
            <person name="Verret F."/>
            <person name="Berges J.A."/>
            <person name="Brownlee C."/>
            <person name="Cadoret J.P."/>
            <person name="Chiovitti A."/>
            <person name="Choi C.J."/>
            <person name="Coesel S."/>
            <person name="De Martino A."/>
            <person name="Detter J.C."/>
            <person name="Durkin C."/>
            <person name="Falciatore A."/>
            <person name="Fournet J."/>
            <person name="Haruta M."/>
            <person name="Huysman M.J."/>
            <person name="Jenkins B.D."/>
            <person name="Jiroutova K."/>
            <person name="Jorgensen R.E."/>
            <person name="Joubert Y."/>
            <person name="Kaplan A."/>
            <person name="Kroger N."/>
            <person name="Kroth P.G."/>
            <person name="La Roche J."/>
            <person name="Lindquist E."/>
            <person name="Lommer M."/>
            <person name="Martin-Jezequel V."/>
            <person name="Lopez P.J."/>
            <person name="Lucas S."/>
            <person name="Mangogna M."/>
            <person name="McGinnis K."/>
            <person name="Medlin L.K."/>
            <person name="Montsant A."/>
            <person name="Oudot-Le Secq M.P."/>
            <person name="Napoli C."/>
            <person name="Obornik M."/>
            <person name="Parker M.S."/>
            <person name="Petit J.L."/>
            <person name="Porcel B.M."/>
            <person name="Poulsen N."/>
            <person name="Robison M."/>
            <person name="Rychlewski L."/>
            <person name="Rynearson T.A."/>
            <person name="Schmutz J."/>
            <person name="Shapiro H."/>
            <person name="Siaut M."/>
            <person name="Stanley M."/>
            <person name="Sussman M.R."/>
            <person name="Taylor A.R."/>
            <person name="Vardi A."/>
            <person name="von Dassow P."/>
            <person name="Vyverman W."/>
            <person name="Willis A."/>
            <person name="Wyrwicz L.S."/>
            <person name="Rokhsar D.S."/>
            <person name="Weissenbach J."/>
            <person name="Armbrust E.V."/>
            <person name="Green B.R."/>
            <person name="Van de Peer Y."/>
            <person name="Grigoriev I.V."/>
        </authorList>
    </citation>
    <scope>NUCLEOTIDE SEQUENCE [LARGE SCALE GENOMIC DNA]</scope>
    <source>
        <strain evidence="3 4">CCMP1335</strain>
    </source>
</reference>
<dbReference type="RefSeq" id="XP_002290821.1">
    <property type="nucleotide sequence ID" value="XM_002290785.1"/>
</dbReference>
<accession>B8C3J4</accession>
<dbReference type="InterPro" id="IPR001849">
    <property type="entry name" value="PH_domain"/>
</dbReference>
<dbReference type="Proteomes" id="UP000001449">
    <property type="component" value="Chromosome 5"/>
</dbReference>
<dbReference type="CDD" id="cd00821">
    <property type="entry name" value="PH"/>
    <property type="match status" value="1"/>
</dbReference>
<proteinExistence type="predicted"/>
<dbReference type="PaxDb" id="35128-Thaps22857"/>
<keyword evidence="4" id="KW-1185">Reference proteome</keyword>
<gene>
    <name evidence="3" type="ORF">THAPSDRAFT_22857</name>
</gene>
<dbReference type="EMBL" id="CM000642">
    <property type="protein sequence ID" value="EED92573.1"/>
    <property type="molecule type" value="Genomic_DNA"/>
</dbReference>
<dbReference type="SUPFAM" id="SSF50729">
    <property type="entry name" value="PH domain-like"/>
    <property type="match status" value="1"/>
</dbReference>
<evidence type="ECO:0000259" key="2">
    <source>
        <dbReference type="PROSITE" id="PS50003"/>
    </source>
</evidence>
<dbReference type="eggNOG" id="ENOG502TIGS">
    <property type="taxonomic scope" value="Eukaryota"/>
</dbReference>
<feature type="region of interest" description="Disordered" evidence="1">
    <location>
        <begin position="209"/>
        <end position="250"/>
    </location>
</feature>
<dbReference type="HOGENOM" id="CLU_341475_0_0_1"/>
<feature type="compositionally biased region" description="Basic and acidic residues" evidence="1">
    <location>
        <begin position="330"/>
        <end position="339"/>
    </location>
</feature>
<reference evidence="3 4" key="1">
    <citation type="journal article" date="2004" name="Science">
        <title>The genome of the diatom Thalassiosira pseudonana: ecology, evolution, and metabolism.</title>
        <authorList>
            <person name="Armbrust E.V."/>
            <person name="Berges J.A."/>
            <person name="Bowler C."/>
            <person name="Green B.R."/>
            <person name="Martinez D."/>
            <person name="Putnam N.H."/>
            <person name="Zhou S."/>
            <person name="Allen A.E."/>
            <person name="Apt K.E."/>
            <person name="Bechner M."/>
            <person name="Brzezinski M.A."/>
            <person name="Chaal B.K."/>
            <person name="Chiovitti A."/>
            <person name="Davis A.K."/>
            <person name="Demarest M.S."/>
            <person name="Detter J.C."/>
            <person name="Glavina T."/>
            <person name="Goodstein D."/>
            <person name="Hadi M.Z."/>
            <person name="Hellsten U."/>
            <person name="Hildebrand M."/>
            <person name="Jenkins B.D."/>
            <person name="Jurka J."/>
            <person name="Kapitonov V.V."/>
            <person name="Kroger N."/>
            <person name="Lau W.W."/>
            <person name="Lane T.W."/>
            <person name="Larimer F.W."/>
            <person name="Lippmeier J.C."/>
            <person name="Lucas S."/>
            <person name="Medina M."/>
            <person name="Montsant A."/>
            <person name="Obornik M."/>
            <person name="Parker M.S."/>
            <person name="Palenik B."/>
            <person name="Pazour G.J."/>
            <person name="Richardson P.M."/>
            <person name="Rynearson T.A."/>
            <person name="Saito M.A."/>
            <person name="Schwartz D.C."/>
            <person name="Thamatrakoln K."/>
            <person name="Valentin K."/>
            <person name="Vardi A."/>
            <person name="Wilkerson F.P."/>
            <person name="Rokhsar D.S."/>
        </authorList>
    </citation>
    <scope>NUCLEOTIDE SEQUENCE [LARGE SCALE GENOMIC DNA]</scope>
    <source>
        <strain evidence="3 4">CCMP1335</strain>
    </source>
</reference>
<protein>
    <recommendedName>
        <fullName evidence="2">PH domain-containing protein</fullName>
    </recommendedName>
</protein>
<dbReference type="Gene3D" id="2.30.29.30">
    <property type="entry name" value="Pleckstrin-homology domain (PH domain)/Phosphotyrosine-binding domain (PTB)"/>
    <property type="match status" value="1"/>
</dbReference>
<dbReference type="PROSITE" id="PS50003">
    <property type="entry name" value="PH_DOMAIN"/>
    <property type="match status" value="1"/>
</dbReference>
<dbReference type="InParanoid" id="B8C3J4"/>
<feature type="domain" description="PH" evidence="2">
    <location>
        <begin position="7"/>
        <end position="135"/>
    </location>
</feature>
<evidence type="ECO:0000313" key="4">
    <source>
        <dbReference type="Proteomes" id="UP000001449"/>
    </source>
</evidence>
<feature type="compositionally biased region" description="Acidic residues" evidence="1">
    <location>
        <begin position="376"/>
        <end position="398"/>
    </location>
</feature>
<dbReference type="SUPFAM" id="SSF55753">
    <property type="entry name" value="Actin depolymerizing proteins"/>
    <property type="match status" value="1"/>
</dbReference>
<feature type="region of interest" description="Disordered" evidence="1">
    <location>
        <begin position="769"/>
        <end position="794"/>
    </location>
</feature>
<organism evidence="3 4">
    <name type="scientific">Thalassiosira pseudonana</name>
    <name type="common">Marine diatom</name>
    <name type="synonym">Cyclotella nana</name>
    <dbReference type="NCBI Taxonomy" id="35128"/>
    <lineage>
        <taxon>Eukaryota</taxon>
        <taxon>Sar</taxon>
        <taxon>Stramenopiles</taxon>
        <taxon>Ochrophyta</taxon>
        <taxon>Bacillariophyta</taxon>
        <taxon>Coscinodiscophyceae</taxon>
        <taxon>Thalassiosirophycidae</taxon>
        <taxon>Thalassiosirales</taxon>
        <taxon>Thalassiosiraceae</taxon>
        <taxon>Thalassiosira</taxon>
    </lineage>
</organism>
<dbReference type="Gene3D" id="3.40.20.10">
    <property type="entry name" value="Severin"/>
    <property type="match status" value="1"/>
</dbReference>
<dbReference type="Pfam" id="PF00169">
    <property type="entry name" value="PH"/>
    <property type="match status" value="1"/>
</dbReference>
<dbReference type="AlphaFoldDB" id="B8C3J4"/>
<feature type="region of interest" description="Disordered" evidence="1">
    <location>
        <begin position="308"/>
        <end position="339"/>
    </location>
</feature>
<dbReference type="KEGG" id="tps:THAPSDRAFT_22857"/>
<name>B8C3J4_THAPS</name>
<evidence type="ECO:0000313" key="3">
    <source>
        <dbReference type="EMBL" id="EED92573.1"/>
    </source>
</evidence>
<dbReference type="OMA" id="WVTRYFI"/>
<evidence type="ECO:0000256" key="1">
    <source>
        <dbReference type="SAM" id="MobiDB-lite"/>
    </source>
</evidence>
<dbReference type="InterPro" id="IPR029006">
    <property type="entry name" value="ADF-H/Gelsolin-like_dom_sf"/>
</dbReference>
<dbReference type="SMART" id="SM00233">
    <property type="entry name" value="PH"/>
    <property type="match status" value="1"/>
</dbReference>